<accession>A0A9N9P238</accession>
<evidence type="ECO:0000313" key="3">
    <source>
        <dbReference type="Proteomes" id="UP000789342"/>
    </source>
</evidence>
<proteinExistence type="predicted"/>
<evidence type="ECO:0000313" key="2">
    <source>
        <dbReference type="EMBL" id="CAG8780978.1"/>
    </source>
</evidence>
<reference evidence="2" key="1">
    <citation type="submission" date="2021-06" db="EMBL/GenBank/DDBJ databases">
        <authorList>
            <person name="Kallberg Y."/>
            <person name="Tangrot J."/>
            <person name="Rosling A."/>
        </authorList>
    </citation>
    <scope>NUCLEOTIDE SEQUENCE</scope>
    <source>
        <strain evidence="2">CL551</strain>
    </source>
</reference>
<feature type="non-terminal residue" evidence="2">
    <location>
        <position position="1"/>
    </location>
</feature>
<sequence length="61" mass="6915">VNRVKLDGRKEYQGAQRLSLGAIEKITWSRSTDVGSRIIASSLGHPMDHRYRNKTSKTSEQ</sequence>
<feature type="region of interest" description="Disordered" evidence="1">
    <location>
        <begin position="39"/>
        <end position="61"/>
    </location>
</feature>
<gene>
    <name evidence="2" type="ORF">AMORRO_LOCUS17310</name>
</gene>
<organism evidence="2 3">
    <name type="scientific">Acaulospora morrowiae</name>
    <dbReference type="NCBI Taxonomy" id="94023"/>
    <lineage>
        <taxon>Eukaryota</taxon>
        <taxon>Fungi</taxon>
        <taxon>Fungi incertae sedis</taxon>
        <taxon>Mucoromycota</taxon>
        <taxon>Glomeromycotina</taxon>
        <taxon>Glomeromycetes</taxon>
        <taxon>Diversisporales</taxon>
        <taxon>Acaulosporaceae</taxon>
        <taxon>Acaulospora</taxon>
    </lineage>
</organism>
<name>A0A9N9P238_9GLOM</name>
<feature type="non-terminal residue" evidence="2">
    <location>
        <position position="61"/>
    </location>
</feature>
<dbReference type="Proteomes" id="UP000789342">
    <property type="component" value="Unassembled WGS sequence"/>
</dbReference>
<comment type="caution">
    <text evidence="2">The sequence shown here is derived from an EMBL/GenBank/DDBJ whole genome shotgun (WGS) entry which is preliminary data.</text>
</comment>
<dbReference type="EMBL" id="CAJVPV010052669">
    <property type="protein sequence ID" value="CAG8780978.1"/>
    <property type="molecule type" value="Genomic_DNA"/>
</dbReference>
<evidence type="ECO:0000256" key="1">
    <source>
        <dbReference type="SAM" id="MobiDB-lite"/>
    </source>
</evidence>
<dbReference type="AlphaFoldDB" id="A0A9N9P238"/>
<keyword evidence="3" id="KW-1185">Reference proteome</keyword>
<protein>
    <submittedName>
        <fullName evidence="2">15912_t:CDS:1</fullName>
    </submittedName>
</protein>